<accession>A0A6J5XA86</accession>
<proteinExistence type="predicted"/>
<name>A0A6J5XA86_PRUAR</name>
<keyword evidence="2" id="KW-1185">Reference proteome</keyword>
<gene>
    <name evidence="1" type="ORF">ORAREDHAP_LOCUS26717</name>
</gene>
<evidence type="ECO:0000313" key="2">
    <source>
        <dbReference type="Proteomes" id="UP000507245"/>
    </source>
</evidence>
<evidence type="ECO:0000313" key="1">
    <source>
        <dbReference type="EMBL" id="CAB4307778.1"/>
    </source>
</evidence>
<organism evidence="1 2">
    <name type="scientific">Prunus armeniaca</name>
    <name type="common">Apricot</name>
    <name type="synonym">Armeniaca vulgaris</name>
    <dbReference type="NCBI Taxonomy" id="36596"/>
    <lineage>
        <taxon>Eukaryota</taxon>
        <taxon>Viridiplantae</taxon>
        <taxon>Streptophyta</taxon>
        <taxon>Embryophyta</taxon>
        <taxon>Tracheophyta</taxon>
        <taxon>Spermatophyta</taxon>
        <taxon>Magnoliopsida</taxon>
        <taxon>eudicotyledons</taxon>
        <taxon>Gunneridae</taxon>
        <taxon>Pentapetalae</taxon>
        <taxon>rosids</taxon>
        <taxon>fabids</taxon>
        <taxon>Rosales</taxon>
        <taxon>Rosaceae</taxon>
        <taxon>Amygdaloideae</taxon>
        <taxon>Amygdaleae</taxon>
        <taxon>Prunus</taxon>
    </lineage>
</organism>
<sequence length="152" mass="16879">MSLASLQSKELLQRLKPHVDFHAGGFADVGEEEVYGVKEEALDADDEKFVVPEGHAFGSRFEDLVPPRVLLPELEWGREVADASGGSGVRVECVNHFGEFSYFWDGGRWAGRTPGRMGAVENNARLTTFFIPQLYHLSNRGGAHQYNGAHLY</sequence>
<dbReference type="Proteomes" id="UP000507245">
    <property type="component" value="Unassembled WGS sequence"/>
</dbReference>
<protein>
    <submittedName>
        <fullName evidence="1">Uncharacterized protein</fullName>
    </submittedName>
</protein>
<dbReference type="EMBL" id="CAEKKB010000004">
    <property type="protein sequence ID" value="CAB4307778.1"/>
    <property type="molecule type" value="Genomic_DNA"/>
</dbReference>
<dbReference type="AlphaFoldDB" id="A0A6J5XA86"/>
<reference evidence="2" key="1">
    <citation type="journal article" date="2020" name="Genome Biol.">
        <title>Gamete binning: chromosome-level and haplotype-resolved genome assembly enabled by high-throughput single-cell sequencing of gamete genomes.</title>
        <authorList>
            <person name="Campoy J.A."/>
            <person name="Sun H."/>
            <person name="Goel M."/>
            <person name="Jiao W.-B."/>
            <person name="Folz-Donahue K."/>
            <person name="Wang N."/>
            <person name="Rubio M."/>
            <person name="Liu C."/>
            <person name="Kukat C."/>
            <person name="Ruiz D."/>
            <person name="Huettel B."/>
            <person name="Schneeberger K."/>
        </authorList>
    </citation>
    <scope>NUCLEOTIDE SEQUENCE [LARGE SCALE GENOMIC DNA]</scope>
    <source>
        <strain evidence="2">cv. Rojo Pasion</strain>
    </source>
</reference>